<keyword evidence="2" id="KW-1185">Reference proteome</keyword>
<comment type="caution">
    <text evidence="1">The sequence shown here is derived from an EMBL/GenBank/DDBJ whole genome shotgun (WGS) entry which is preliminary data.</text>
</comment>
<dbReference type="Proteomes" id="UP000435802">
    <property type="component" value="Unassembled WGS sequence"/>
</dbReference>
<protein>
    <submittedName>
        <fullName evidence="1">Uncharacterized protein</fullName>
    </submittedName>
</protein>
<dbReference type="AlphaFoldDB" id="A0A6N8SHJ0"/>
<proteinExistence type="predicted"/>
<organism evidence="1 2">
    <name type="scientific">Shinella kummerowiae</name>
    <dbReference type="NCBI Taxonomy" id="417745"/>
    <lineage>
        <taxon>Bacteria</taxon>
        <taxon>Pseudomonadati</taxon>
        <taxon>Pseudomonadota</taxon>
        <taxon>Alphaproteobacteria</taxon>
        <taxon>Hyphomicrobiales</taxon>
        <taxon>Rhizobiaceae</taxon>
        <taxon>Shinella</taxon>
    </lineage>
</organism>
<dbReference type="RefSeq" id="WP_160859892.1">
    <property type="nucleotide sequence ID" value="NZ_WUMK01000005.1"/>
</dbReference>
<accession>A0A6N8SHJ0</accession>
<dbReference type="OrthoDB" id="6969477at2"/>
<name>A0A6N8SHJ0_9HYPH</name>
<gene>
    <name evidence="1" type="ORF">GR138_14240</name>
</gene>
<evidence type="ECO:0000313" key="2">
    <source>
        <dbReference type="Proteomes" id="UP000435802"/>
    </source>
</evidence>
<evidence type="ECO:0000313" key="1">
    <source>
        <dbReference type="EMBL" id="MXN46352.1"/>
    </source>
</evidence>
<sequence>MSAPIHCFEIPKDTWYATIAALRDDGWRLEKGGGLDHAWAVLERDGMRVEMEYDIWQEGEMVVAAADAAKLKACLPAAILVKLGLF</sequence>
<dbReference type="EMBL" id="WUMK01000005">
    <property type="protein sequence ID" value="MXN46352.1"/>
    <property type="molecule type" value="Genomic_DNA"/>
</dbReference>
<reference evidence="1 2" key="1">
    <citation type="submission" date="2019-12" db="EMBL/GenBank/DDBJ databases">
        <title>Shinella kummerowiae sp. nov., a symbiotic bacterium isolated from root nodules of the herbal legume Kummerowia stipulacea.</title>
        <authorList>
            <person name="Gao J."/>
        </authorList>
    </citation>
    <scope>NUCLEOTIDE SEQUENCE [LARGE SCALE GENOMIC DNA]</scope>
    <source>
        <strain evidence="1 2">CCBAU 25048</strain>
    </source>
</reference>